<dbReference type="EMBL" id="ABYH01000118">
    <property type="protein sequence ID" value="EEC97227.1"/>
    <property type="molecule type" value="Genomic_DNA"/>
</dbReference>
<reference evidence="1 2" key="2">
    <citation type="submission" date="2008-10" db="EMBL/GenBank/DDBJ databases">
        <authorList>
            <person name="Fulton L."/>
            <person name="Clifton S."/>
            <person name="Fulton B."/>
            <person name="Xu J."/>
            <person name="Minx P."/>
            <person name="Pepin K.H."/>
            <person name="Johnson M."/>
            <person name="Bhonagiri V."/>
            <person name="Nash W.E."/>
            <person name="Mardis E.R."/>
            <person name="Wilson R.K."/>
        </authorList>
    </citation>
    <scope>NUCLEOTIDE SEQUENCE [LARGE SCALE GENOMIC DNA]</scope>
    <source>
        <strain evidence="1 2">DSM 18315</strain>
    </source>
</reference>
<comment type="caution">
    <text evidence="1">The sequence shown here is derived from an EMBL/GenBank/DDBJ whole genome shotgun (WGS) entry which is preliminary data.</text>
</comment>
<evidence type="ECO:0000313" key="2">
    <source>
        <dbReference type="Proteomes" id="UP000005510"/>
    </source>
</evidence>
<dbReference type="Proteomes" id="UP000005510">
    <property type="component" value="Unassembled WGS sequence"/>
</dbReference>
<organism evidence="1 2">
    <name type="scientific">Parabacteroides johnsonii DSM 18315</name>
    <dbReference type="NCBI Taxonomy" id="537006"/>
    <lineage>
        <taxon>Bacteria</taxon>
        <taxon>Pseudomonadati</taxon>
        <taxon>Bacteroidota</taxon>
        <taxon>Bacteroidia</taxon>
        <taxon>Bacteroidales</taxon>
        <taxon>Tannerellaceae</taxon>
        <taxon>Parabacteroides</taxon>
    </lineage>
</organism>
<reference evidence="1 2" key="1">
    <citation type="submission" date="2008-10" db="EMBL/GenBank/DDBJ databases">
        <title>Draft genome sequence of Parabacteroides johnsonii (DSM 18315).</title>
        <authorList>
            <person name="Sudarsanam P."/>
            <person name="Ley R."/>
            <person name="Guruge J."/>
            <person name="Turnbaugh P.J."/>
            <person name="Mahowald M."/>
            <person name="Liep D."/>
            <person name="Gordon J."/>
        </authorList>
    </citation>
    <scope>NUCLEOTIDE SEQUENCE [LARGE SCALE GENOMIC DNA]</scope>
    <source>
        <strain evidence="1 2">DSM 18315</strain>
    </source>
</reference>
<dbReference type="HOGENOM" id="CLU_2992558_0_0_10"/>
<gene>
    <name evidence="1" type="ORF">PRABACTJOHN_01366</name>
</gene>
<protein>
    <submittedName>
        <fullName evidence="1">Uncharacterized protein</fullName>
    </submittedName>
</protein>
<name>B7B8L4_9BACT</name>
<evidence type="ECO:0000313" key="1">
    <source>
        <dbReference type="EMBL" id="EEC97227.1"/>
    </source>
</evidence>
<sequence length="65" mass="7751">MIHRDKITMAKYAKKLWDNLETEYSEVIYFRESFLNLSILLFLLRAKIETFLFLAKSALSTIQSF</sequence>
<accession>B7B8L4</accession>
<dbReference type="AlphaFoldDB" id="B7B8L4"/>
<dbReference type="STRING" id="537006.PRABACTJOHN_01366"/>
<proteinExistence type="predicted"/>